<proteinExistence type="predicted"/>
<accession>A0ABW2RLE6</accession>
<keyword evidence="4" id="KW-1185">Reference proteome</keyword>
<evidence type="ECO:0000256" key="2">
    <source>
        <dbReference type="ARBA" id="ARBA00023239"/>
    </source>
</evidence>
<dbReference type="EMBL" id="JBHTBW010000040">
    <property type="protein sequence ID" value="MFC7441859.1"/>
    <property type="molecule type" value="Genomic_DNA"/>
</dbReference>
<dbReference type="RefSeq" id="WP_379865356.1">
    <property type="nucleotide sequence ID" value="NZ_JBHTBW010000040.1"/>
</dbReference>
<dbReference type="Proteomes" id="UP001596500">
    <property type="component" value="Unassembled WGS sequence"/>
</dbReference>
<evidence type="ECO:0000256" key="1">
    <source>
        <dbReference type="ARBA" id="ARBA00022723"/>
    </source>
</evidence>
<protein>
    <submittedName>
        <fullName evidence="3">Sirohydrochlorin chelatase</fullName>
    </submittedName>
</protein>
<dbReference type="PANTHER" id="PTHR33542:SF3">
    <property type="entry name" value="SIROHYDROCHLORIN FERROCHELATASE, CHLOROPLASTIC"/>
    <property type="match status" value="1"/>
</dbReference>
<evidence type="ECO:0000313" key="4">
    <source>
        <dbReference type="Proteomes" id="UP001596500"/>
    </source>
</evidence>
<dbReference type="Gene3D" id="3.40.50.1400">
    <property type="match status" value="2"/>
</dbReference>
<keyword evidence="2" id="KW-0456">Lyase</keyword>
<dbReference type="Pfam" id="PF01903">
    <property type="entry name" value="CbiX"/>
    <property type="match status" value="1"/>
</dbReference>
<keyword evidence="1" id="KW-0479">Metal-binding</keyword>
<dbReference type="SUPFAM" id="SSF53800">
    <property type="entry name" value="Chelatase"/>
    <property type="match status" value="1"/>
</dbReference>
<name>A0ABW2RLE6_9BACL</name>
<comment type="caution">
    <text evidence="3">The sequence shown here is derived from an EMBL/GenBank/DDBJ whole genome shotgun (WGS) entry which is preliminary data.</text>
</comment>
<dbReference type="PANTHER" id="PTHR33542">
    <property type="entry name" value="SIROHYDROCHLORIN FERROCHELATASE, CHLOROPLASTIC"/>
    <property type="match status" value="1"/>
</dbReference>
<dbReference type="InterPro" id="IPR050963">
    <property type="entry name" value="Sirohydro_Cobaltochel/CbiX"/>
</dbReference>
<organism evidence="3 4">
    <name type="scientific">Laceyella putida</name>
    <dbReference type="NCBI Taxonomy" id="110101"/>
    <lineage>
        <taxon>Bacteria</taxon>
        <taxon>Bacillati</taxon>
        <taxon>Bacillota</taxon>
        <taxon>Bacilli</taxon>
        <taxon>Bacillales</taxon>
        <taxon>Thermoactinomycetaceae</taxon>
        <taxon>Laceyella</taxon>
    </lineage>
</organism>
<evidence type="ECO:0000313" key="3">
    <source>
        <dbReference type="EMBL" id="MFC7441859.1"/>
    </source>
</evidence>
<reference evidence="4" key="1">
    <citation type="journal article" date="2019" name="Int. J. Syst. Evol. Microbiol.">
        <title>The Global Catalogue of Microorganisms (GCM) 10K type strain sequencing project: providing services to taxonomists for standard genome sequencing and annotation.</title>
        <authorList>
            <consortium name="The Broad Institute Genomics Platform"/>
            <consortium name="The Broad Institute Genome Sequencing Center for Infectious Disease"/>
            <person name="Wu L."/>
            <person name="Ma J."/>
        </authorList>
    </citation>
    <scope>NUCLEOTIDE SEQUENCE [LARGE SCALE GENOMIC DNA]</scope>
    <source>
        <strain evidence="4">CGMCC 1.12942</strain>
    </source>
</reference>
<sequence length="252" mass="27767">MGKRGVLVIAHGSSKRDWVRLVDDAVSLVALDAPVVASFLELVPDRSIPVGIEALKRQGVTHLTVVPLFVSSGSTHIEEIGHLLGVKRETRLPMEEEPLEVGMDVHLCPAMDDHPLIVDILAERARDLSSNPAEEALVLVGHGSDVAGFYERWETGMRSLAGQLQAKLGFRQATYAMTLPDNVRERLLGLATRYRVLVLPLFLSEGYFTRVKIPARMQGVQVVYTGQAYLPSPLVSRWIEAVVQEAWASGRQ</sequence>
<gene>
    <name evidence="3" type="ORF">ACFQNG_12225</name>
</gene>
<dbReference type="InterPro" id="IPR002762">
    <property type="entry name" value="CbiX-like"/>
</dbReference>